<dbReference type="Pfam" id="PF01551">
    <property type="entry name" value="Peptidase_M23"/>
    <property type="match status" value="1"/>
</dbReference>
<protein>
    <submittedName>
        <fullName evidence="3">Lipoprotein</fullName>
    </submittedName>
</protein>
<reference evidence="3 4" key="1">
    <citation type="journal article" date="2015" name="Nature">
        <title>rRNA introns, odd ribosomes, and small enigmatic genomes across a large radiation of phyla.</title>
        <authorList>
            <person name="Brown C.T."/>
            <person name="Hug L.A."/>
            <person name="Thomas B.C."/>
            <person name="Sharon I."/>
            <person name="Castelle C.J."/>
            <person name="Singh A."/>
            <person name="Wilkins M.J."/>
            <person name="Williams K.H."/>
            <person name="Banfield J.F."/>
        </authorList>
    </citation>
    <scope>NUCLEOTIDE SEQUENCE [LARGE SCALE GENOMIC DNA]</scope>
</reference>
<evidence type="ECO:0000313" key="4">
    <source>
        <dbReference type="Proteomes" id="UP000034873"/>
    </source>
</evidence>
<dbReference type="CDD" id="cd00118">
    <property type="entry name" value="LysM"/>
    <property type="match status" value="2"/>
</dbReference>
<keyword evidence="1" id="KW-0472">Membrane</keyword>
<dbReference type="Pfam" id="PF01476">
    <property type="entry name" value="LysM"/>
    <property type="match status" value="2"/>
</dbReference>
<feature type="domain" description="LysM" evidence="2">
    <location>
        <begin position="200"/>
        <end position="244"/>
    </location>
</feature>
<evidence type="ECO:0000313" key="3">
    <source>
        <dbReference type="EMBL" id="KKU50709.1"/>
    </source>
</evidence>
<evidence type="ECO:0000256" key="1">
    <source>
        <dbReference type="SAM" id="Phobius"/>
    </source>
</evidence>
<dbReference type="PROSITE" id="PS51782">
    <property type="entry name" value="LYSM"/>
    <property type="match status" value="2"/>
</dbReference>
<organism evidence="3 4">
    <name type="scientific">candidate division WWE3 bacterium GW2011_GWC1_47_10</name>
    <dbReference type="NCBI Taxonomy" id="1619122"/>
    <lineage>
        <taxon>Bacteria</taxon>
        <taxon>Katanobacteria</taxon>
    </lineage>
</organism>
<accession>A0A0G1R0N8</accession>
<name>A0A0G1R0N8_UNCKA</name>
<dbReference type="InterPro" id="IPR016047">
    <property type="entry name" value="M23ase_b-sheet_dom"/>
</dbReference>
<comment type="caution">
    <text evidence="3">The sequence shown here is derived from an EMBL/GenBank/DDBJ whole genome shotgun (WGS) entry which is preliminary data.</text>
</comment>
<dbReference type="SMART" id="SM00257">
    <property type="entry name" value="LysM"/>
    <property type="match status" value="2"/>
</dbReference>
<evidence type="ECO:0000259" key="2">
    <source>
        <dbReference type="PROSITE" id="PS51782"/>
    </source>
</evidence>
<dbReference type="InterPro" id="IPR018392">
    <property type="entry name" value="LysM"/>
</dbReference>
<dbReference type="EMBL" id="LCNH01000016">
    <property type="protein sequence ID" value="KKU50709.1"/>
    <property type="molecule type" value="Genomic_DNA"/>
</dbReference>
<dbReference type="Proteomes" id="UP000034873">
    <property type="component" value="Unassembled WGS sequence"/>
</dbReference>
<dbReference type="CDD" id="cd12797">
    <property type="entry name" value="M23_peptidase"/>
    <property type="match status" value="1"/>
</dbReference>
<dbReference type="Gene3D" id="2.70.70.10">
    <property type="entry name" value="Glucose Permease (Domain IIA)"/>
    <property type="match status" value="1"/>
</dbReference>
<gene>
    <name evidence="3" type="ORF">UX73_C0016G0008</name>
</gene>
<sequence>MLFSIIKRPNPNRYFQPTFKGFNGGGRNLLKLIFRFVGAIFVYIARKLKKLVFFTIAVYRFGILFLIGSKAFVVRKLIWSRGRLGRPVVNLIVMGVAFVIFMTGSIFNSSRFVTSQEIDPGYLQNVSDIIPQKNVATTQIPEERRRNVSFNYAVEGGDTLSSIGEKFKISIAALEYVNGITESTVLRVGQELTIPPVAGLIHKVEGGDTLESIAQKYDVPSQAIADFNYILDTSKLAVGTELVVPDAKIPQPPVVIPVAPVFVPSVGDFKPSTGWCVWPTSVRIITQYFSWYHNGLDIATPWGSMPALFACGGGVVSRAGWDPWGLGLHVEIDHGNGYKTVYGHMSRIDVGYGQRVGQGQVIGIMGNTGRSTGPHVHFTVKFNGVPQNPLNYVQ</sequence>
<dbReference type="SUPFAM" id="SSF51261">
    <property type="entry name" value="Duplicated hybrid motif"/>
    <property type="match status" value="1"/>
</dbReference>
<dbReference type="Gene3D" id="3.10.350.10">
    <property type="entry name" value="LysM domain"/>
    <property type="match status" value="2"/>
</dbReference>
<feature type="domain" description="LysM" evidence="2">
    <location>
        <begin position="150"/>
        <end position="194"/>
    </location>
</feature>
<dbReference type="InterPro" id="IPR050570">
    <property type="entry name" value="Cell_wall_metabolism_enzyme"/>
</dbReference>
<feature type="transmembrane region" description="Helical" evidence="1">
    <location>
        <begin position="88"/>
        <end position="107"/>
    </location>
</feature>
<dbReference type="GO" id="GO:0004222">
    <property type="term" value="F:metalloendopeptidase activity"/>
    <property type="evidence" value="ECO:0007669"/>
    <property type="project" value="TreeGrafter"/>
</dbReference>
<dbReference type="InterPro" id="IPR036779">
    <property type="entry name" value="LysM_dom_sf"/>
</dbReference>
<keyword evidence="3" id="KW-0449">Lipoprotein</keyword>
<keyword evidence="1" id="KW-0812">Transmembrane</keyword>
<dbReference type="InterPro" id="IPR011055">
    <property type="entry name" value="Dup_hybrid_motif"/>
</dbReference>
<dbReference type="AlphaFoldDB" id="A0A0G1R0N8"/>
<feature type="transmembrane region" description="Helical" evidence="1">
    <location>
        <begin position="51"/>
        <end position="68"/>
    </location>
</feature>
<dbReference type="PANTHER" id="PTHR21666:SF270">
    <property type="entry name" value="MUREIN HYDROLASE ACTIVATOR ENVC"/>
    <property type="match status" value="1"/>
</dbReference>
<dbReference type="PANTHER" id="PTHR21666">
    <property type="entry name" value="PEPTIDASE-RELATED"/>
    <property type="match status" value="1"/>
</dbReference>
<keyword evidence="1" id="KW-1133">Transmembrane helix</keyword>
<dbReference type="STRING" id="1619122.UX73_C0016G0008"/>
<proteinExistence type="predicted"/>